<keyword evidence="2" id="KW-1185">Reference proteome</keyword>
<reference evidence="1 2" key="1">
    <citation type="journal article" date="2013" name="Genome Announc.">
        <title>Draft Genome Sequence of Desulfotignum phosphitoxidans DSM 13687 Strain FiPS-3.</title>
        <authorList>
            <person name="Poehlein A."/>
            <person name="Daniel R."/>
            <person name="Simeonova D.D."/>
        </authorList>
    </citation>
    <scope>NUCLEOTIDE SEQUENCE [LARGE SCALE GENOMIC DNA]</scope>
    <source>
        <strain evidence="1 2">DSM 13687</strain>
    </source>
</reference>
<organism evidence="1 2">
    <name type="scientific">Desulfotignum phosphitoxidans DSM 13687</name>
    <dbReference type="NCBI Taxonomy" id="1286635"/>
    <lineage>
        <taxon>Bacteria</taxon>
        <taxon>Pseudomonadati</taxon>
        <taxon>Thermodesulfobacteriota</taxon>
        <taxon>Desulfobacteria</taxon>
        <taxon>Desulfobacterales</taxon>
        <taxon>Desulfobacteraceae</taxon>
        <taxon>Desulfotignum</taxon>
    </lineage>
</organism>
<gene>
    <name evidence="1" type="ORF">Dpo_29c00020</name>
</gene>
<dbReference type="EMBL" id="APJX01000028">
    <property type="protein sequence ID" value="EMS77143.1"/>
    <property type="molecule type" value="Genomic_DNA"/>
</dbReference>
<sequence length="62" mass="7209">MDGILVDSNIILDVFLDDPNWADWSESKLLEFSSMKKLFINPIIYILYQKQAQSTSTNFGFF</sequence>
<name>S0FPZ8_9BACT</name>
<dbReference type="PATRIC" id="fig|1286635.3.peg.4938"/>
<protein>
    <submittedName>
        <fullName evidence="1">PIN domain-containing protein</fullName>
    </submittedName>
</protein>
<accession>S0FPZ8</accession>
<evidence type="ECO:0000313" key="2">
    <source>
        <dbReference type="Proteomes" id="UP000014216"/>
    </source>
</evidence>
<dbReference type="RefSeq" id="WP_006968866.1">
    <property type="nucleotide sequence ID" value="NZ_APJX01000028.1"/>
</dbReference>
<evidence type="ECO:0000313" key="1">
    <source>
        <dbReference type="EMBL" id="EMS77143.1"/>
    </source>
</evidence>
<dbReference type="AlphaFoldDB" id="S0FPZ8"/>
<comment type="caution">
    <text evidence="1">The sequence shown here is derived from an EMBL/GenBank/DDBJ whole genome shotgun (WGS) entry which is preliminary data.</text>
</comment>
<dbReference type="Proteomes" id="UP000014216">
    <property type="component" value="Unassembled WGS sequence"/>
</dbReference>
<proteinExistence type="predicted"/>